<keyword evidence="21" id="KW-1185">Reference proteome</keyword>
<dbReference type="OrthoDB" id="1890790at2759"/>
<sequence length="1833" mass="206323">MSQDLSIQDKNTFPVMNSLFWVLLRHIRVHHFNTGNSFKTFFQALWWLVFGIILLCSPARCSVFKIGLLGPWNCDPFFSKAFPDVAARLAVGRISRDSSLDLGHRLDYLVLQEECETPRALVRFVDFGKLSSAFIGPLNPGFCEVAAHLGENWNKAIFSWMCINYKLDSTAHHNAFARTLPSPTQILLTIMKYFKWAHVGIIASSEDIWMYTAKESATALRSHGLPVVIVTSVHKGEKGIEDTWNKIKEVNNIKIILLCMHSVLIGGQEQADLLTKALEMGLADGRYVFVPYDTLLYSLPYRNNSFSVFDNDSKLREAYDAVLTITLESGERTFYDAFREAKESGEILRDLEATQVSPLFGTIYDAIYFMATAMDSARRKGGKASGANIAEHTKNFSFPGFSHQVETDSCGKGLSNYVILDTDGHGNQLFATHLLDMSSGSVLSLGQAIHFPNEVPPKPDSSCWFDPDVLCTEGVEPAVILLGVMLLFVLVLCAVGVASLIRQSILNNQLFRGPDKIILTLDDLVFINPELHRKKISHMLSVFYIAVKSRSLKSVTRSASLKSTVATYETSNVALYEGDRVWLKKFETGAVHNLRQSSTSILRKMKDLRHENVNLFLGFFSDCGMFAIVTEYCSRGSLEDLLRNEDMKLDWMFKSSLVMDLIKGIRYLHHRDFPHGRLKSRNCVVDGRFVLKITDYGYNEILEAQKCPYIQPAPEELLWTAPELLRDPDMCRKGTIKGDVYSFAIILQEVVARGPPYCTTELSAEEIIKKVKKPPPLCRPNIAPEAASFTCIQVMKQCWAETPERRPTFEEIFNKFKTINKGKKTNIIDSMLRMLEQYSSNLEDLISERTEELEVEKQKTEKLLSQMLPPSVAEALKTGGTVEPEYFDQVTIYFNDIVGFTSISALSEPIEVVDLLNDLYSLFDAVLGNHDVYKVETIGDAYMVASGLPKRNGNKHAAEIANMSLDILSSVGTFKMRHMPDIPLRIRIGLHTGPCVAGVVGLTMPRYCLFGDTVNTASRMESTGLPYRIHVSQSTVDTLRNLNEGYEIIPRGKTELRGKGVEETYWLVGKKGFQKPLPKPPEIKPGMGMDCPTMVCVDRNQPVEGFKQCLRALAPKSNQMGQDFVQPSNHCILTRLQLTPSQLATSGLAQRNAKLHRTMKLNIIILLAVVNTGAFNYHPTEGTSCEMANSQAFCHNKDLHQIPHELHLNVSKIDLSGNLIQNIPEMPLSFYTSLQYLDLSFNQISFITSGVFAHMTSLLEINLANNHLHELAQNGTEGIGLLPKVETMDLSHNNLYNGMAEYFIKQAPTLRYLSLADNSIVMISHKMFQGSPSLVEIDLQGNIIMEIEEGAFETLANLSKLNLSTNSITCISDFNLRQLEILDLSRNSIETFSITKSNDEYNLRSLDLSENKLLHFPVFPQINKLVTLNLSNNLIQLTAESPYNKMDYMDNEWLDASFRLLDQKRSKNTSSLYLSQLVYLDLSYNEIKSIPDGFFESMLSLHTLNLSRNCLQAFAVSYDSTLISLTVLDLSYNALQNLLLDAGALPNLREFHIQNNNLQTLQFDIFSSLPRLRLLNLQSNNISLCHTYKGLAKQRLAGEASGCVSFVDSPALEYLYLADNMLSILPAHTFYKTPLLVLDLSMNPGLKIELKALAGLEKSLEYLHLHGNSLIDLNIDLPCFSHLKHLNLSENQLNWLPKWGSDSPLEVLDLRNNRFSTLQDSNILALENSLKNLYLSGNPLNCCGNIWLSSMIQNKNVQIPNVEDLTCQYIQSFGYWEEMHIGNIRPEDCEKEDLKKTNILIILTFVLVLSVIIIGVGSFFSFRRQNFSHHFKA</sequence>
<dbReference type="Pfam" id="PF13855">
    <property type="entry name" value="LRR_8"/>
    <property type="match status" value="3"/>
</dbReference>
<evidence type="ECO:0000256" key="7">
    <source>
        <dbReference type="ARBA" id="ARBA00022737"/>
    </source>
</evidence>
<dbReference type="InterPro" id="IPR032675">
    <property type="entry name" value="LRR_dom_sf"/>
</dbReference>
<dbReference type="InterPro" id="IPR001245">
    <property type="entry name" value="Ser-Thr/Tyr_kinase_cat_dom"/>
</dbReference>
<dbReference type="InterPro" id="IPR050401">
    <property type="entry name" value="Cyclic_nucleotide_synthase"/>
</dbReference>
<dbReference type="GO" id="GO:0007168">
    <property type="term" value="P:receptor guanylyl cyclase signaling pathway"/>
    <property type="evidence" value="ECO:0007669"/>
    <property type="project" value="TreeGrafter"/>
</dbReference>
<dbReference type="SUPFAM" id="SSF56112">
    <property type="entry name" value="Protein kinase-like (PK-like)"/>
    <property type="match status" value="1"/>
</dbReference>
<dbReference type="GO" id="GO:0001653">
    <property type="term" value="F:peptide receptor activity"/>
    <property type="evidence" value="ECO:0007669"/>
    <property type="project" value="TreeGrafter"/>
</dbReference>
<dbReference type="PANTHER" id="PTHR11920:SF477">
    <property type="entry name" value="GUANYLATE CYCLASE D"/>
    <property type="match status" value="1"/>
</dbReference>
<dbReference type="GO" id="GO:0004016">
    <property type="term" value="F:adenylate cyclase activity"/>
    <property type="evidence" value="ECO:0007669"/>
    <property type="project" value="TreeGrafter"/>
</dbReference>
<evidence type="ECO:0000256" key="4">
    <source>
        <dbReference type="ARBA" id="ARBA00022614"/>
    </source>
</evidence>
<feature type="transmembrane region" description="Helical" evidence="17">
    <location>
        <begin position="478"/>
        <end position="501"/>
    </location>
</feature>
<keyword evidence="12 15" id="KW-0456">Lyase</keyword>
<evidence type="ECO:0000259" key="18">
    <source>
        <dbReference type="PROSITE" id="PS50011"/>
    </source>
</evidence>
<feature type="transmembrane region" description="Helical" evidence="17">
    <location>
        <begin position="1799"/>
        <end position="1822"/>
    </location>
</feature>
<dbReference type="GO" id="GO:0005886">
    <property type="term" value="C:plasma membrane"/>
    <property type="evidence" value="ECO:0007669"/>
    <property type="project" value="TreeGrafter"/>
</dbReference>
<evidence type="ECO:0000313" key="20">
    <source>
        <dbReference type="EMBL" id="TRZ18604.1"/>
    </source>
</evidence>
<dbReference type="Gene3D" id="3.80.10.10">
    <property type="entry name" value="Ribonuclease Inhibitor"/>
    <property type="match status" value="4"/>
</dbReference>
<dbReference type="Pfam" id="PF00211">
    <property type="entry name" value="Guanylate_cyc"/>
    <property type="match status" value="1"/>
</dbReference>
<evidence type="ECO:0000313" key="21">
    <source>
        <dbReference type="Proteomes" id="UP000796761"/>
    </source>
</evidence>
<dbReference type="InterPro" id="IPR000719">
    <property type="entry name" value="Prot_kinase_dom"/>
</dbReference>
<dbReference type="GO" id="GO:0004672">
    <property type="term" value="F:protein kinase activity"/>
    <property type="evidence" value="ECO:0007669"/>
    <property type="project" value="InterPro"/>
</dbReference>
<dbReference type="InterPro" id="IPR001611">
    <property type="entry name" value="Leu-rich_rpt"/>
</dbReference>
<evidence type="ECO:0000256" key="13">
    <source>
        <dbReference type="ARBA" id="ARBA00023273"/>
    </source>
</evidence>
<dbReference type="PROSITE" id="PS51450">
    <property type="entry name" value="LRR"/>
    <property type="match status" value="5"/>
</dbReference>
<dbReference type="PROSITE" id="PS00452">
    <property type="entry name" value="GUANYLATE_CYCLASE_1"/>
    <property type="match status" value="1"/>
</dbReference>
<dbReference type="SMART" id="SM00369">
    <property type="entry name" value="LRR_TYP"/>
    <property type="match status" value="15"/>
</dbReference>
<dbReference type="InterPro" id="IPR011645">
    <property type="entry name" value="HNOB_dom_associated"/>
</dbReference>
<dbReference type="FunFam" id="3.30.70.1230:FF:000013">
    <property type="entry name" value="Guanylate cyclase"/>
    <property type="match status" value="1"/>
</dbReference>
<evidence type="ECO:0000256" key="8">
    <source>
        <dbReference type="ARBA" id="ARBA00022741"/>
    </source>
</evidence>
<protein>
    <recommendedName>
        <fullName evidence="3 16">Guanylate cyclase</fullName>
        <ecNumber evidence="3 16">4.6.1.2</ecNumber>
    </recommendedName>
</protein>
<keyword evidence="8" id="KW-0547">Nucleotide-binding</keyword>
<evidence type="ECO:0000256" key="16">
    <source>
        <dbReference type="RuleBase" id="RU003431"/>
    </source>
</evidence>
<dbReference type="EC" id="4.6.1.2" evidence="3 16"/>
<dbReference type="EMBL" id="SWJQ01000217">
    <property type="protein sequence ID" value="TRZ18604.1"/>
    <property type="molecule type" value="Genomic_DNA"/>
</dbReference>
<dbReference type="GO" id="GO:0035556">
    <property type="term" value="P:intracellular signal transduction"/>
    <property type="evidence" value="ECO:0007669"/>
    <property type="project" value="InterPro"/>
</dbReference>
<dbReference type="FunFam" id="1.10.510.10:FF:000404">
    <property type="entry name" value="Guanylate cyclase"/>
    <property type="match status" value="1"/>
</dbReference>
<keyword evidence="5 17" id="KW-0812">Transmembrane</keyword>
<keyword evidence="11" id="KW-1015">Disulfide bond</keyword>
<dbReference type="CDD" id="cd14043">
    <property type="entry name" value="PK_GC-2D"/>
    <property type="match status" value="1"/>
</dbReference>
<dbReference type="SMART" id="SM00044">
    <property type="entry name" value="CYCc"/>
    <property type="match status" value="1"/>
</dbReference>
<comment type="catalytic activity">
    <reaction evidence="1 16">
        <text>GTP = 3',5'-cyclic GMP + diphosphate</text>
        <dbReference type="Rhea" id="RHEA:13665"/>
        <dbReference type="ChEBI" id="CHEBI:33019"/>
        <dbReference type="ChEBI" id="CHEBI:37565"/>
        <dbReference type="ChEBI" id="CHEBI:57746"/>
        <dbReference type="EC" id="4.6.1.2"/>
    </reaction>
</comment>
<dbReference type="PANTHER" id="PTHR11920">
    <property type="entry name" value="GUANYLYL CYCLASE"/>
    <property type="match status" value="1"/>
</dbReference>
<evidence type="ECO:0000256" key="17">
    <source>
        <dbReference type="SAM" id="Phobius"/>
    </source>
</evidence>
<keyword evidence="14 16" id="KW-0141">cGMP biosynthesis</keyword>
<keyword evidence="6" id="KW-0732">Signal</keyword>
<dbReference type="Pfam" id="PF01094">
    <property type="entry name" value="ANF_receptor"/>
    <property type="match status" value="1"/>
</dbReference>
<dbReference type="InterPro" id="IPR018297">
    <property type="entry name" value="A/G_cyclase_CS"/>
</dbReference>
<dbReference type="SUPFAM" id="SSF52047">
    <property type="entry name" value="RNI-like"/>
    <property type="match status" value="1"/>
</dbReference>
<dbReference type="GO" id="GO:0004383">
    <property type="term" value="F:guanylate cyclase activity"/>
    <property type="evidence" value="ECO:0007669"/>
    <property type="project" value="UniProtKB-EC"/>
</dbReference>
<accession>A0A8K1LLQ5</accession>
<feature type="domain" description="Protein kinase" evidence="18">
    <location>
        <begin position="549"/>
        <end position="819"/>
    </location>
</feature>
<comment type="caution">
    <text evidence="20">The sequence shown here is derived from an EMBL/GenBank/DDBJ whole genome shotgun (WGS) entry which is preliminary data.</text>
</comment>
<dbReference type="SUPFAM" id="SSF55073">
    <property type="entry name" value="Nucleotide cyclase"/>
    <property type="match status" value="1"/>
</dbReference>
<comment type="similarity">
    <text evidence="15">Belongs to the adenylyl cyclase class-4/guanylyl cyclase family.</text>
</comment>
<dbReference type="Gene3D" id="3.30.70.1230">
    <property type="entry name" value="Nucleotide cyclase"/>
    <property type="match status" value="1"/>
</dbReference>
<name>A0A8K1LLQ5_9PASS</name>
<keyword evidence="9 17" id="KW-1133">Transmembrane helix</keyword>
<dbReference type="Gene3D" id="1.10.510.10">
    <property type="entry name" value="Transferase(Phosphotransferase) domain 1"/>
    <property type="match status" value="1"/>
</dbReference>
<dbReference type="SMART" id="SM00220">
    <property type="entry name" value="S_TKc"/>
    <property type="match status" value="1"/>
</dbReference>
<dbReference type="Proteomes" id="UP000796761">
    <property type="component" value="Unassembled WGS sequence"/>
</dbReference>
<evidence type="ECO:0000256" key="11">
    <source>
        <dbReference type="ARBA" id="ARBA00023157"/>
    </source>
</evidence>
<keyword evidence="7" id="KW-0677">Repeat</keyword>
<evidence type="ECO:0000256" key="10">
    <source>
        <dbReference type="ARBA" id="ARBA00023136"/>
    </source>
</evidence>
<dbReference type="CDD" id="cd07302">
    <property type="entry name" value="CHD"/>
    <property type="match status" value="1"/>
</dbReference>
<dbReference type="Pfam" id="PF07701">
    <property type="entry name" value="HNOBA"/>
    <property type="match status" value="1"/>
</dbReference>
<dbReference type="Gene3D" id="3.40.50.2300">
    <property type="match status" value="2"/>
</dbReference>
<reference evidence="20" key="1">
    <citation type="submission" date="2019-04" db="EMBL/GenBank/DDBJ databases">
        <title>Genome assembly of Zosterops borbonicus 15179.</title>
        <authorList>
            <person name="Leroy T."/>
            <person name="Anselmetti Y."/>
            <person name="Tilak M.-K."/>
            <person name="Nabholz B."/>
        </authorList>
    </citation>
    <scope>NUCLEOTIDE SEQUENCE</scope>
    <source>
        <strain evidence="20">HGM_15179</strain>
        <tissue evidence="20">Muscle</tissue>
    </source>
</reference>
<evidence type="ECO:0000256" key="6">
    <source>
        <dbReference type="ARBA" id="ARBA00022729"/>
    </source>
</evidence>
<evidence type="ECO:0000256" key="5">
    <source>
        <dbReference type="ARBA" id="ARBA00022692"/>
    </source>
</evidence>
<dbReference type="Pfam" id="PF07714">
    <property type="entry name" value="PK_Tyr_Ser-Thr"/>
    <property type="match status" value="1"/>
</dbReference>
<dbReference type="SUPFAM" id="SSF53822">
    <property type="entry name" value="Periplasmic binding protein-like I"/>
    <property type="match status" value="1"/>
</dbReference>
<evidence type="ECO:0000256" key="15">
    <source>
        <dbReference type="RuleBase" id="RU000405"/>
    </source>
</evidence>
<gene>
    <name evidence="20" type="ORF">HGM15179_008516</name>
</gene>
<evidence type="ECO:0000256" key="12">
    <source>
        <dbReference type="ARBA" id="ARBA00023239"/>
    </source>
</evidence>
<dbReference type="FunFam" id="3.40.50.2300:FF:000114">
    <property type="entry name" value="Guanylate cyclase"/>
    <property type="match status" value="1"/>
</dbReference>
<dbReference type="InterPro" id="IPR029787">
    <property type="entry name" value="Nucleotide_cyclase"/>
</dbReference>
<keyword evidence="10 17" id="KW-0472">Membrane</keyword>
<dbReference type="InterPro" id="IPR001828">
    <property type="entry name" value="ANF_lig-bd_rcpt"/>
</dbReference>
<evidence type="ECO:0000256" key="3">
    <source>
        <dbReference type="ARBA" id="ARBA00012202"/>
    </source>
</evidence>
<dbReference type="PROSITE" id="PS50011">
    <property type="entry name" value="PROTEIN_KINASE_DOM"/>
    <property type="match status" value="1"/>
</dbReference>
<dbReference type="InterPro" id="IPR011009">
    <property type="entry name" value="Kinase-like_dom_sf"/>
</dbReference>
<dbReference type="GO" id="GO:0005524">
    <property type="term" value="F:ATP binding"/>
    <property type="evidence" value="ECO:0007669"/>
    <property type="project" value="InterPro"/>
</dbReference>
<evidence type="ECO:0000256" key="2">
    <source>
        <dbReference type="ARBA" id="ARBA00004451"/>
    </source>
</evidence>
<keyword evidence="13" id="KW-0966">Cell projection</keyword>
<comment type="subcellular location">
    <subcellularLocation>
        <location evidence="2">Photoreceptor outer segment membrane</location>
        <topology evidence="2">Single-pass type I membrane protein</topology>
    </subcellularLocation>
</comment>
<dbReference type="FunFam" id="3.80.10.10:FF:000226">
    <property type="entry name" value="leucine-rich repeat-containing protein 32 isoform X1"/>
    <property type="match status" value="1"/>
</dbReference>
<dbReference type="InterPro" id="IPR003591">
    <property type="entry name" value="Leu-rich_rpt_typical-subtyp"/>
</dbReference>
<dbReference type="CDD" id="cd06371">
    <property type="entry name" value="PBP1_sensory_GC_DEF-like"/>
    <property type="match status" value="1"/>
</dbReference>
<dbReference type="InterPro" id="IPR001054">
    <property type="entry name" value="A/G_cyclase"/>
</dbReference>
<evidence type="ECO:0000256" key="1">
    <source>
        <dbReference type="ARBA" id="ARBA00001436"/>
    </source>
</evidence>
<dbReference type="FunFam" id="3.80.10.10:FF:001164">
    <property type="entry name" value="GH01279p"/>
    <property type="match status" value="1"/>
</dbReference>
<evidence type="ECO:0000259" key="19">
    <source>
        <dbReference type="PROSITE" id="PS50125"/>
    </source>
</evidence>
<dbReference type="SMART" id="SM00364">
    <property type="entry name" value="LRR_BAC"/>
    <property type="match status" value="7"/>
</dbReference>
<organism evidence="20 21">
    <name type="scientific">Zosterops borbonicus</name>
    <dbReference type="NCBI Taxonomy" id="364589"/>
    <lineage>
        <taxon>Eukaryota</taxon>
        <taxon>Metazoa</taxon>
        <taxon>Chordata</taxon>
        <taxon>Craniata</taxon>
        <taxon>Vertebrata</taxon>
        <taxon>Euteleostomi</taxon>
        <taxon>Archelosauria</taxon>
        <taxon>Archosauria</taxon>
        <taxon>Dinosauria</taxon>
        <taxon>Saurischia</taxon>
        <taxon>Theropoda</taxon>
        <taxon>Coelurosauria</taxon>
        <taxon>Aves</taxon>
        <taxon>Neognathae</taxon>
        <taxon>Neoaves</taxon>
        <taxon>Telluraves</taxon>
        <taxon>Australaves</taxon>
        <taxon>Passeriformes</taxon>
        <taxon>Sylvioidea</taxon>
        <taxon>Zosteropidae</taxon>
        <taxon>Zosterops</taxon>
    </lineage>
</organism>
<keyword evidence="4" id="KW-0433">Leucine-rich repeat</keyword>
<feature type="domain" description="Guanylate cyclase" evidence="19">
    <location>
        <begin position="891"/>
        <end position="1021"/>
    </location>
</feature>
<dbReference type="SUPFAM" id="SSF52058">
    <property type="entry name" value="L domain-like"/>
    <property type="match status" value="1"/>
</dbReference>
<proteinExistence type="inferred from homology"/>
<evidence type="ECO:0000256" key="14">
    <source>
        <dbReference type="ARBA" id="ARBA00023293"/>
    </source>
</evidence>
<dbReference type="InterPro" id="IPR028082">
    <property type="entry name" value="Peripla_BP_I"/>
</dbReference>
<dbReference type="PROSITE" id="PS50125">
    <property type="entry name" value="GUANYLATE_CYCLASE_2"/>
    <property type="match status" value="1"/>
</dbReference>
<evidence type="ECO:0000256" key="9">
    <source>
        <dbReference type="ARBA" id="ARBA00022989"/>
    </source>
</evidence>